<comment type="caution">
    <text evidence="9">Lacks conserved residue(s) required for the propagation of feature annotation.</text>
</comment>
<organism evidence="11 12">
    <name type="scientific">Phyllobacterium leguminum</name>
    <dbReference type="NCBI Taxonomy" id="314237"/>
    <lineage>
        <taxon>Bacteria</taxon>
        <taxon>Pseudomonadati</taxon>
        <taxon>Pseudomonadota</taxon>
        <taxon>Alphaproteobacteria</taxon>
        <taxon>Hyphomicrobiales</taxon>
        <taxon>Phyllobacteriaceae</taxon>
        <taxon>Phyllobacterium</taxon>
    </lineage>
</organism>
<evidence type="ECO:0000256" key="9">
    <source>
        <dbReference type="RuleBase" id="RU362011"/>
    </source>
</evidence>
<dbReference type="InterPro" id="IPR036739">
    <property type="entry name" value="SLC41_membr_dom_sf"/>
</dbReference>
<dbReference type="Gene3D" id="1.25.60.10">
    <property type="entry name" value="MgtE N-terminal domain-like"/>
    <property type="match status" value="1"/>
</dbReference>
<evidence type="ECO:0000256" key="3">
    <source>
        <dbReference type="ARBA" id="ARBA00022448"/>
    </source>
</evidence>
<dbReference type="InterPro" id="IPR006669">
    <property type="entry name" value="MgtE_transporter"/>
</dbReference>
<comment type="function">
    <text evidence="9">Acts as a magnesium transporter.</text>
</comment>
<dbReference type="Pfam" id="PF03448">
    <property type="entry name" value="MgtE_N"/>
    <property type="match status" value="1"/>
</dbReference>
<evidence type="ECO:0000256" key="2">
    <source>
        <dbReference type="ARBA" id="ARBA00009749"/>
    </source>
</evidence>
<feature type="transmembrane region" description="Helical" evidence="9">
    <location>
        <begin position="397"/>
        <end position="426"/>
    </location>
</feature>
<evidence type="ECO:0000256" key="7">
    <source>
        <dbReference type="ARBA" id="ARBA00023136"/>
    </source>
</evidence>
<dbReference type="InterPro" id="IPR006668">
    <property type="entry name" value="Mg_transptr_MgtE_intracell_dom"/>
</dbReference>
<dbReference type="Gene3D" id="3.10.580.10">
    <property type="entry name" value="CBS-domain"/>
    <property type="match status" value="1"/>
</dbReference>
<evidence type="ECO:0000256" key="4">
    <source>
        <dbReference type="ARBA" id="ARBA00022692"/>
    </source>
</evidence>
<dbReference type="AlphaFoldDB" id="A0A318T306"/>
<keyword evidence="4 9" id="KW-0812">Transmembrane</keyword>
<dbReference type="RefSeq" id="WP_110750026.1">
    <property type="nucleotide sequence ID" value="NZ_QJTF01000005.1"/>
</dbReference>
<name>A0A318T306_9HYPH</name>
<sequence>MTPKSFSPEVTKPEIPDIADLPAMAIAQHLAAMNPADAIEVLNDIDIDDAIGAIEHLPQEYAVNLLDRPELRRTAEIFENLPLDQAAGLLDAMSADRATDVFQELDEPTRTRLFAALAPETRAALKTLLGFPPDTAGSLMTTEFIAVPASWTVSRTLQYIREVERSRETIYAIYVVDPRTKVLERVVTLRRLITSEPDERIISISRDEAPLAISPLTDREDVARLFRKHDLLAVPVVDEDDRVIGIVTVDDVLDAMTQEMSEDAYKFGGLEAIDKPYMEIGFREMLKKRGGWLCVLFLSEMLTASAMQHFEGEVAKAVVLSLFIPLVMSSGGNSGSQATSLLIRALALQDVKLRDWWKVALRELPTGIALGALLGVICLIRITAWQELGFYNYGPHWVLIAFTVATALVAIVTFGSLAGSMLPFILQKLGFDPASASAPFVATLVDVTGLVIYFSVALVILNGTLL</sequence>
<dbReference type="InterPro" id="IPR046342">
    <property type="entry name" value="CBS_dom_sf"/>
</dbReference>
<dbReference type="Pfam" id="PF01769">
    <property type="entry name" value="MgtE"/>
    <property type="match status" value="1"/>
</dbReference>
<evidence type="ECO:0000313" key="12">
    <source>
        <dbReference type="Proteomes" id="UP000247454"/>
    </source>
</evidence>
<keyword evidence="5 9" id="KW-0460">Magnesium</keyword>
<dbReference type="PANTHER" id="PTHR43773:SF1">
    <property type="entry name" value="MAGNESIUM TRANSPORTER MGTE"/>
    <property type="match status" value="1"/>
</dbReference>
<comment type="caution">
    <text evidence="11">The sequence shown here is derived from an EMBL/GenBank/DDBJ whole genome shotgun (WGS) entry which is preliminary data.</text>
</comment>
<comment type="subcellular location">
    <subcellularLocation>
        <location evidence="9">Cell membrane</location>
        <topology evidence="9">Multi-pass membrane protein</topology>
    </subcellularLocation>
    <subcellularLocation>
        <location evidence="1">Membrane</location>
        <topology evidence="1">Multi-pass membrane protein</topology>
    </subcellularLocation>
</comment>
<dbReference type="NCBIfam" id="TIGR00400">
    <property type="entry name" value="mgtE"/>
    <property type="match status" value="1"/>
</dbReference>
<reference evidence="11 12" key="1">
    <citation type="submission" date="2018-06" db="EMBL/GenBank/DDBJ databases">
        <title>Genomic Encyclopedia of Type Strains, Phase III (KMG-III): the genomes of soil and plant-associated and newly described type strains.</title>
        <authorList>
            <person name="Whitman W."/>
        </authorList>
    </citation>
    <scope>NUCLEOTIDE SEQUENCE [LARGE SCALE GENOMIC DNA]</scope>
    <source>
        <strain evidence="11 12">ORS 1419</strain>
    </source>
</reference>
<feature type="transmembrane region" description="Helical" evidence="9">
    <location>
        <begin position="438"/>
        <end position="461"/>
    </location>
</feature>
<dbReference type="InterPro" id="IPR006667">
    <property type="entry name" value="SLC41_membr_dom"/>
</dbReference>
<keyword evidence="3 9" id="KW-0813">Transport</keyword>
<proteinExistence type="inferred from homology"/>
<comment type="similarity">
    <text evidence="2 9">Belongs to the SLC41A transporter family.</text>
</comment>
<dbReference type="SUPFAM" id="SSF54631">
    <property type="entry name" value="CBS-domain pair"/>
    <property type="match status" value="1"/>
</dbReference>
<dbReference type="Gene3D" id="1.10.357.20">
    <property type="entry name" value="SLC41 divalent cation transporters, integral membrane domain"/>
    <property type="match status" value="1"/>
</dbReference>
<gene>
    <name evidence="11" type="ORF">C7477_10596</name>
</gene>
<dbReference type="EMBL" id="QJTF01000005">
    <property type="protein sequence ID" value="PYE88996.1"/>
    <property type="molecule type" value="Genomic_DNA"/>
</dbReference>
<dbReference type="CDD" id="cd04606">
    <property type="entry name" value="CBS_pair_Mg_transporter"/>
    <property type="match status" value="1"/>
</dbReference>
<dbReference type="SUPFAM" id="SSF161093">
    <property type="entry name" value="MgtE membrane domain-like"/>
    <property type="match status" value="1"/>
</dbReference>
<dbReference type="Proteomes" id="UP000247454">
    <property type="component" value="Unassembled WGS sequence"/>
</dbReference>
<keyword evidence="7 9" id="KW-0472">Membrane</keyword>
<feature type="domain" description="CBS" evidence="10">
    <location>
        <begin position="204"/>
        <end position="262"/>
    </location>
</feature>
<dbReference type="PANTHER" id="PTHR43773">
    <property type="entry name" value="MAGNESIUM TRANSPORTER MGTE"/>
    <property type="match status" value="1"/>
</dbReference>
<dbReference type="PROSITE" id="PS51371">
    <property type="entry name" value="CBS"/>
    <property type="match status" value="1"/>
</dbReference>
<evidence type="ECO:0000256" key="1">
    <source>
        <dbReference type="ARBA" id="ARBA00004141"/>
    </source>
</evidence>
<keyword evidence="12" id="KW-1185">Reference proteome</keyword>
<accession>A0A318T306</accession>
<dbReference type="GO" id="GO:0015095">
    <property type="term" value="F:magnesium ion transmembrane transporter activity"/>
    <property type="evidence" value="ECO:0007669"/>
    <property type="project" value="UniProtKB-UniRule"/>
</dbReference>
<evidence type="ECO:0000256" key="8">
    <source>
        <dbReference type="PROSITE-ProRule" id="PRU00703"/>
    </source>
</evidence>
<dbReference type="SMART" id="SM00116">
    <property type="entry name" value="CBS"/>
    <property type="match status" value="2"/>
</dbReference>
<dbReference type="SUPFAM" id="SSF158791">
    <property type="entry name" value="MgtE N-terminal domain-like"/>
    <property type="match status" value="1"/>
</dbReference>
<evidence type="ECO:0000313" key="11">
    <source>
        <dbReference type="EMBL" id="PYE88996.1"/>
    </source>
</evidence>
<dbReference type="InterPro" id="IPR000644">
    <property type="entry name" value="CBS_dom"/>
</dbReference>
<keyword evidence="9" id="KW-0479">Metal-binding</keyword>
<dbReference type="GO" id="GO:0005886">
    <property type="term" value="C:plasma membrane"/>
    <property type="evidence" value="ECO:0007669"/>
    <property type="project" value="UniProtKB-SubCell"/>
</dbReference>
<dbReference type="Pfam" id="PF00571">
    <property type="entry name" value="CBS"/>
    <property type="match status" value="2"/>
</dbReference>
<keyword evidence="8" id="KW-0129">CBS domain</keyword>
<keyword evidence="9" id="KW-1003">Cell membrane</keyword>
<dbReference type="GO" id="GO:0046872">
    <property type="term" value="F:metal ion binding"/>
    <property type="evidence" value="ECO:0007669"/>
    <property type="project" value="UniProtKB-KW"/>
</dbReference>
<keyword evidence="6 9" id="KW-1133">Transmembrane helix</keyword>
<dbReference type="SMART" id="SM00924">
    <property type="entry name" value="MgtE_N"/>
    <property type="match status" value="1"/>
</dbReference>
<evidence type="ECO:0000259" key="10">
    <source>
        <dbReference type="PROSITE" id="PS51371"/>
    </source>
</evidence>
<protein>
    <recommendedName>
        <fullName evidence="9">Magnesium transporter MgtE</fullName>
    </recommendedName>
</protein>
<comment type="subunit">
    <text evidence="9">Homodimer.</text>
</comment>
<evidence type="ECO:0000256" key="5">
    <source>
        <dbReference type="ARBA" id="ARBA00022842"/>
    </source>
</evidence>
<dbReference type="InterPro" id="IPR038076">
    <property type="entry name" value="MgtE_N_sf"/>
</dbReference>
<feature type="transmembrane region" description="Helical" evidence="9">
    <location>
        <begin position="364"/>
        <end position="385"/>
    </location>
</feature>
<dbReference type="OrthoDB" id="9790355at2"/>
<evidence type="ECO:0000256" key="6">
    <source>
        <dbReference type="ARBA" id="ARBA00022989"/>
    </source>
</evidence>